<dbReference type="SUPFAM" id="SSF81606">
    <property type="entry name" value="PP2C-like"/>
    <property type="match status" value="1"/>
</dbReference>
<proteinExistence type="predicted"/>
<sequence length="347" mass="36131">METLISSLDAQIAFPIVHASDIAAARRAGQKLATDLGFNETRAGALALIVTEAGTNLLKHAGEGTLYLNVAQSEGVPGVDVLAVDKGPGIADLEACLRDGMSTAGTAGTGLGALRRLSDEFDAWSAPDHGALFFMRLWRDEAGPGLCRVDVGALTVPLAGEDECGDGWGVACGPGGATLLAADGLGHGPDAARAARAALGELAHRPQSEAPALVEAAHEALRITRGAALAAARIDFATDTIRFAGIGNIGAYVIDGDKRRPLVSHNGIVGHNMRKVQEFSVPCPPGAIVIMHSDGIQTQWDLDRYPGLLARSPALIAAALMRDFIRRRDDAMVLVVRRHAGRVGGLQ</sequence>
<reference evidence="3" key="1">
    <citation type="journal article" date="2019" name="Int. J. Syst. Evol. Microbiol.">
        <title>The Global Catalogue of Microorganisms (GCM) 10K type strain sequencing project: providing services to taxonomists for standard genome sequencing and annotation.</title>
        <authorList>
            <consortium name="The Broad Institute Genomics Platform"/>
            <consortium name="The Broad Institute Genome Sequencing Center for Infectious Disease"/>
            <person name="Wu L."/>
            <person name="Ma J."/>
        </authorList>
    </citation>
    <scope>NUCLEOTIDE SEQUENCE [LARGE SCALE GENOMIC DNA]</scope>
    <source>
        <strain evidence="3">CCUG 43111</strain>
    </source>
</reference>
<dbReference type="GO" id="GO:0005524">
    <property type="term" value="F:ATP binding"/>
    <property type="evidence" value="ECO:0007669"/>
    <property type="project" value="UniProtKB-KW"/>
</dbReference>
<keyword evidence="2" id="KW-0067">ATP-binding</keyword>
<dbReference type="PANTHER" id="PTHR35801:SF1">
    <property type="entry name" value="PHOSPHOSERINE PHOSPHATASE RSBX"/>
    <property type="match status" value="1"/>
</dbReference>
<evidence type="ECO:0000313" key="2">
    <source>
        <dbReference type="EMBL" id="MFC5479357.1"/>
    </source>
</evidence>
<dbReference type="InterPro" id="IPR039248">
    <property type="entry name" value="Ptase_RsbX"/>
</dbReference>
<dbReference type="SUPFAM" id="SSF55874">
    <property type="entry name" value="ATPase domain of HSP90 chaperone/DNA topoisomerase II/histidine kinase"/>
    <property type="match status" value="1"/>
</dbReference>
<feature type="domain" description="PPM-type phosphatase" evidence="1">
    <location>
        <begin position="149"/>
        <end position="338"/>
    </location>
</feature>
<dbReference type="InterPro" id="IPR001932">
    <property type="entry name" value="PPM-type_phosphatase-like_dom"/>
</dbReference>
<dbReference type="PANTHER" id="PTHR35801">
    <property type="entry name" value="PHOSPHOSERINE PHOSPHATASE RSBX"/>
    <property type="match status" value="1"/>
</dbReference>
<dbReference type="Pfam" id="PF07228">
    <property type="entry name" value="SpoIIE"/>
    <property type="match status" value="1"/>
</dbReference>
<dbReference type="SMART" id="SM00331">
    <property type="entry name" value="PP2C_SIG"/>
    <property type="match status" value="1"/>
</dbReference>
<dbReference type="InterPro" id="IPR003594">
    <property type="entry name" value="HATPase_dom"/>
</dbReference>
<dbReference type="EMBL" id="JBHSMR010000013">
    <property type="protein sequence ID" value="MFC5479357.1"/>
    <property type="molecule type" value="Genomic_DNA"/>
</dbReference>
<dbReference type="CDD" id="cd16934">
    <property type="entry name" value="HATPase_RsbT-like"/>
    <property type="match status" value="1"/>
</dbReference>
<dbReference type="EC" id="3.1.3.16" evidence="2"/>
<gene>
    <name evidence="2" type="ORF">ACFPQ5_14260</name>
</gene>
<organism evidence="2 3">
    <name type="scientific">Massilia suwonensis</name>
    <dbReference type="NCBI Taxonomy" id="648895"/>
    <lineage>
        <taxon>Bacteria</taxon>
        <taxon>Pseudomonadati</taxon>
        <taxon>Pseudomonadota</taxon>
        <taxon>Betaproteobacteria</taxon>
        <taxon>Burkholderiales</taxon>
        <taxon>Oxalobacteraceae</taxon>
        <taxon>Telluria group</taxon>
        <taxon>Massilia</taxon>
    </lineage>
</organism>
<protein>
    <submittedName>
        <fullName evidence="2">ATP-binding SpoIIE family protein phosphatase</fullName>
        <ecNumber evidence="2">3.1.3.16</ecNumber>
    </submittedName>
</protein>
<keyword evidence="2" id="KW-0378">Hydrolase</keyword>
<keyword evidence="2" id="KW-0547">Nucleotide-binding</keyword>
<evidence type="ECO:0000259" key="1">
    <source>
        <dbReference type="SMART" id="SM00331"/>
    </source>
</evidence>
<dbReference type="Gene3D" id="3.30.565.10">
    <property type="entry name" value="Histidine kinase-like ATPase, C-terminal domain"/>
    <property type="match status" value="1"/>
</dbReference>
<keyword evidence="3" id="KW-1185">Reference proteome</keyword>
<dbReference type="RefSeq" id="WP_379756700.1">
    <property type="nucleotide sequence ID" value="NZ_JBHSMR010000013.1"/>
</dbReference>
<dbReference type="Proteomes" id="UP001596101">
    <property type="component" value="Unassembled WGS sequence"/>
</dbReference>
<dbReference type="InterPro" id="IPR036890">
    <property type="entry name" value="HATPase_C_sf"/>
</dbReference>
<dbReference type="Gene3D" id="3.60.40.10">
    <property type="entry name" value="PPM-type phosphatase domain"/>
    <property type="match status" value="1"/>
</dbReference>
<dbReference type="Pfam" id="PF13581">
    <property type="entry name" value="HATPase_c_2"/>
    <property type="match status" value="1"/>
</dbReference>
<dbReference type="GO" id="GO:0004722">
    <property type="term" value="F:protein serine/threonine phosphatase activity"/>
    <property type="evidence" value="ECO:0007669"/>
    <property type="project" value="UniProtKB-EC"/>
</dbReference>
<accession>A0ABW0MPM1</accession>
<dbReference type="InterPro" id="IPR036457">
    <property type="entry name" value="PPM-type-like_dom_sf"/>
</dbReference>
<name>A0ABW0MPM1_9BURK</name>
<comment type="caution">
    <text evidence="2">The sequence shown here is derived from an EMBL/GenBank/DDBJ whole genome shotgun (WGS) entry which is preliminary data.</text>
</comment>
<evidence type="ECO:0000313" key="3">
    <source>
        <dbReference type="Proteomes" id="UP001596101"/>
    </source>
</evidence>